<dbReference type="AlphaFoldDB" id="A0A437JDE2"/>
<organism evidence="2 3">
    <name type="scientific">Sphingobium algorifonticola</name>
    <dbReference type="NCBI Taxonomy" id="2008318"/>
    <lineage>
        <taxon>Bacteria</taxon>
        <taxon>Pseudomonadati</taxon>
        <taxon>Pseudomonadota</taxon>
        <taxon>Alphaproteobacteria</taxon>
        <taxon>Sphingomonadales</taxon>
        <taxon>Sphingomonadaceae</taxon>
        <taxon>Sphingobium</taxon>
    </lineage>
</organism>
<dbReference type="InterPro" id="IPR003754">
    <property type="entry name" value="4pyrrol_synth_uPrphyn_synth"/>
</dbReference>
<reference evidence="2 3" key="1">
    <citation type="submission" date="2019-01" db="EMBL/GenBank/DDBJ databases">
        <authorList>
            <person name="Chen W.-M."/>
        </authorList>
    </citation>
    <scope>NUCLEOTIDE SEQUENCE [LARGE SCALE GENOMIC DNA]</scope>
    <source>
        <strain evidence="2 3">TLA-22</strain>
    </source>
</reference>
<accession>A0A437JDE2</accession>
<sequence length="241" mass="25265">MPPLLVLRPEPGAAGTLARARADGFDVQGYPLFLVAPLPWTGPEPHLVDAVMFTSANAARLGGPQLARYAHLPAFAVGATTAAAVREAGFASVESGDEGVQPLIDRIAAQSFSRILHISGRDVRLFDPKGLRVASACVYASVERGNADDLRAMLRPGMILLVHSPRAGTRLAALVPPSERRALHIVAISRAACTACAEGWASAQAADRPQDAEMLALAAQLCDGKTPVATRILAPGQREQA</sequence>
<protein>
    <submittedName>
        <fullName evidence="2">Uroporphyrinogen-III synthase</fullName>
    </submittedName>
</protein>
<dbReference type="InterPro" id="IPR036108">
    <property type="entry name" value="4pyrrol_syn_uPrphyn_synt_sf"/>
</dbReference>
<evidence type="ECO:0000313" key="3">
    <source>
        <dbReference type="Proteomes" id="UP000282977"/>
    </source>
</evidence>
<evidence type="ECO:0000259" key="1">
    <source>
        <dbReference type="Pfam" id="PF02602"/>
    </source>
</evidence>
<dbReference type="OrthoDB" id="7424801at2"/>
<name>A0A437JDE2_9SPHN</name>
<dbReference type="SUPFAM" id="SSF69618">
    <property type="entry name" value="HemD-like"/>
    <property type="match status" value="1"/>
</dbReference>
<dbReference type="GO" id="GO:0004852">
    <property type="term" value="F:uroporphyrinogen-III synthase activity"/>
    <property type="evidence" value="ECO:0007669"/>
    <property type="project" value="InterPro"/>
</dbReference>
<gene>
    <name evidence="2" type="ORF">ENE74_03270</name>
</gene>
<dbReference type="Gene3D" id="3.40.50.10090">
    <property type="match status" value="2"/>
</dbReference>
<feature type="domain" description="Tetrapyrrole biosynthesis uroporphyrinogen III synthase" evidence="1">
    <location>
        <begin position="47"/>
        <end position="215"/>
    </location>
</feature>
<dbReference type="GO" id="GO:0033014">
    <property type="term" value="P:tetrapyrrole biosynthetic process"/>
    <property type="evidence" value="ECO:0007669"/>
    <property type="project" value="InterPro"/>
</dbReference>
<dbReference type="EMBL" id="RZUL01000001">
    <property type="protein sequence ID" value="RVT43642.1"/>
    <property type="molecule type" value="Genomic_DNA"/>
</dbReference>
<dbReference type="Proteomes" id="UP000282977">
    <property type="component" value="Unassembled WGS sequence"/>
</dbReference>
<comment type="caution">
    <text evidence="2">The sequence shown here is derived from an EMBL/GenBank/DDBJ whole genome shotgun (WGS) entry which is preliminary data.</text>
</comment>
<proteinExistence type="predicted"/>
<dbReference type="Pfam" id="PF02602">
    <property type="entry name" value="HEM4"/>
    <property type="match status" value="1"/>
</dbReference>
<keyword evidence="3" id="KW-1185">Reference proteome</keyword>
<evidence type="ECO:0000313" key="2">
    <source>
        <dbReference type="EMBL" id="RVT43642.1"/>
    </source>
</evidence>